<organism evidence="3 4">
    <name type="scientific">Oryctes borbonicus</name>
    <dbReference type="NCBI Taxonomy" id="1629725"/>
    <lineage>
        <taxon>Eukaryota</taxon>
        <taxon>Metazoa</taxon>
        <taxon>Ecdysozoa</taxon>
        <taxon>Arthropoda</taxon>
        <taxon>Hexapoda</taxon>
        <taxon>Insecta</taxon>
        <taxon>Pterygota</taxon>
        <taxon>Neoptera</taxon>
        <taxon>Endopterygota</taxon>
        <taxon>Coleoptera</taxon>
        <taxon>Polyphaga</taxon>
        <taxon>Scarabaeiformia</taxon>
        <taxon>Scarabaeidae</taxon>
        <taxon>Dynastinae</taxon>
        <taxon>Oryctes</taxon>
    </lineage>
</organism>
<dbReference type="InterPro" id="IPR001478">
    <property type="entry name" value="PDZ"/>
</dbReference>
<feature type="compositionally biased region" description="Polar residues" evidence="1">
    <location>
        <begin position="644"/>
        <end position="657"/>
    </location>
</feature>
<dbReference type="GO" id="GO:0035091">
    <property type="term" value="F:phosphatidylinositol binding"/>
    <property type="evidence" value="ECO:0007669"/>
    <property type="project" value="TreeGrafter"/>
</dbReference>
<dbReference type="OrthoDB" id="6264899at2759"/>
<feature type="compositionally biased region" description="Basic and acidic residues" evidence="1">
    <location>
        <begin position="735"/>
        <end position="750"/>
    </location>
</feature>
<dbReference type="FunFam" id="2.30.42.10:FF:000011">
    <property type="entry name" value="partitioning defective 3 homolog isoform X1"/>
    <property type="match status" value="1"/>
</dbReference>
<reference evidence="3 4" key="1">
    <citation type="submission" date="2015-09" db="EMBL/GenBank/DDBJ databases">
        <title>Draft genome of the scarab beetle Oryctes borbonicus.</title>
        <authorList>
            <person name="Meyer J.M."/>
            <person name="Markov G.V."/>
            <person name="Baskaran P."/>
            <person name="Herrmann M."/>
            <person name="Sommer R.J."/>
            <person name="Roedelsperger C."/>
        </authorList>
    </citation>
    <scope>NUCLEOTIDE SEQUENCE [LARGE SCALE GENOMIC DNA]</scope>
    <source>
        <strain evidence="3">OB123</strain>
        <tissue evidence="3">Whole animal</tissue>
    </source>
</reference>
<dbReference type="AlphaFoldDB" id="A0A0T6BF61"/>
<dbReference type="SMART" id="SM00228">
    <property type="entry name" value="PDZ"/>
    <property type="match status" value="3"/>
</dbReference>
<dbReference type="PROSITE" id="PS50106">
    <property type="entry name" value="PDZ"/>
    <property type="match status" value="3"/>
</dbReference>
<evidence type="ECO:0000256" key="1">
    <source>
        <dbReference type="SAM" id="MobiDB-lite"/>
    </source>
</evidence>
<dbReference type="Gene3D" id="2.30.42.10">
    <property type="match status" value="3"/>
</dbReference>
<dbReference type="Pfam" id="PF00595">
    <property type="entry name" value="PDZ"/>
    <property type="match status" value="3"/>
</dbReference>
<feature type="compositionally biased region" description="Polar residues" evidence="1">
    <location>
        <begin position="511"/>
        <end position="542"/>
    </location>
</feature>
<feature type="non-terminal residue" evidence="3">
    <location>
        <position position="1033"/>
    </location>
</feature>
<feature type="compositionally biased region" description="Polar residues" evidence="1">
    <location>
        <begin position="174"/>
        <end position="187"/>
    </location>
</feature>
<proteinExistence type="predicted"/>
<dbReference type="GO" id="GO:0030010">
    <property type="term" value="P:establishment of cell polarity"/>
    <property type="evidence" value="ECO:0007669"/>
    <property type="project" value="TreeGrafter"/>
</dbReference>
<dbReference type="GO" id="GO:0016324">
    <property type="term" value="C:apical plasma membrane"/>
    <property type="evidence" value="ECO:0007669"/>
    <property type="project" value="TreeGrafter"/>
</dbReference>
<feature type="region of interest" description="Disordered" evidence="1">
    <location>
        <begin position="19"/>
        <end position="46"/>
    </location>
</feature>
<evidence type="ECO:0000259" key="2">
    <source>
        <dbReference type="PROSITE" id="PS50106"/>
    </source>
</evidence>
<dbReference type="CDD" id="cd23058">
    <property type="entry name" value="PDZ2_Par3-like"/>
    <property type="match status" value="1"/>
</dbReference>
<feature type="region of interest" description="Disordered" evidence="1">
    <location>
        <begin position="174"/>
        <end position="197"/>
    </location>
</feature>
<dbReference type="GO" id="GO:0051660">
    <property type="term" value="P:establishment of centrosome localization"/>
    <property type="evidence" value="ECO:0007669"/>
    <property type="project" value="TreeGrafter"/>
</dbReference>
<keyword evidence="4" id="KW-1185">Reference proteome</keyword>
<dbReference type="SUPFAM" id="SSF50156">
    <property type="entry name" value="PDZ domain-like"/>
    <property type="match status" value="3"/>
</dbReference>
<dbReference type="GO" id="GO:0043296">
    <property type="term" value="C:apical junction complex"/>
    <property type="evidence" value="ECO:0007669"/>
    <property type="project" value="TreeGrafter"/>
</dbReference>
<feature type="compositionally biased region" description="Low complexity" evidence="1">
    <location>
        <begin position="969"/>
        <end position="978"/>
    </location>
</feature>
<feature type="compositionally biased region" description="Basic and acidic residues" evidence="1">
    <location>
        <begin position="27"/>
        <end position="36"/>
    </location>
</feature>
<dbReference type="EMBL" id="LJIG01000967">
    <property type="protein sequence ID" value="KRT85973.1"/>
    <property type="molecule type" value="Genomic_DNA"/>
</dbReference>
<evidence type="ECO:0000313" key="3">
    <source>
        <dbReference type="EMBL" id="KRT85973.1"/>
    </source>
</evidence>
<dbReference type="GO" id="GO:0007155">
    <property type="term" value="P:cell adhesion"/>
    <property type="evidence" value="ECO:0007669"/>
    <property type="project" value="TreeGrafter"/>
</dbReference>
<sequence>MQFLGDGIGYRWAEAAERANARSHTSLPRENKRKEPLGQANSTSPVYGLDNRSELIVIRNELGPLGIHVVPDYDTSGKDKGLLVQGIEPGGRIDRDGRLAVFDRIIEINGQNLLNMPFQRVQELFKLSLTSPELRLRVIRNNNSTENFRKPPAPVYPKFPDDKENVSNMIENEQKQSTNTKVATVSPTKKMPGGSRNLKSLLQANTRKIGRKIEIELTKGPHGLGFSITTRDNPAGGNCPIYIKNIIPKGAAVEDGRLRIGDRLLEVNGVEMTGKSQADAVAVLRNAPTGSRVKIVVSRQEDVNDMNLPRMIIVQNGIVVQGVDESVEKEEEVNEATRDENTPPTIPPLPQCHLQSRTPDKNNAVAKIISQFQEAANTSNPPEKVDDNSQFPWKHKEVLTFNIPVHDSEKAGLGISVKGKTSSSQDLGIFIKSVIHGGAASRDKRLKTNDQLLSVNGISLLQQSNSDAMETLRKAMCHTEGPVPGNITLTIARRASSPGPNRNFNHRPSDSIHNTSASELCQSNDSEPSVTDHSGTSVGSANTVIFNPNKSIASSKSVTTQPTSPMNTWNPVLDRLMGNKNQQLRNESYYRATHDTWNATMFVDQGSPTATSTTVNLPSGEPILIEDEYGSRVLPQQISKTKITLNPVNSSGSNGIENRNEHEPDGKASLSGSNCDKSTESSQVTGNDATYASQLSLENPAGFSRDAFGRQSMSEKRHATLDAKNTDTYQRTKKLREERDKNKSLEDADKLGQLGPSLGMKKSSSLESLQTMVQEMQMQEEGDPAYSYRGPSGALKVIRGKGCEESFRAAVVDPNHRSEITAKKHWLLDPPVDEREIDGFTNVRGGPRQSSLNAAIDGKHKVPKKKPGIFKGIGSMFRFGKHRKMEPEVPPYYQQNTEFDSDHAHSKPLSESLAETLHASKQSDNQNQNMSNERVREYEHREPLYQRHGFVHHHAEQVQVIPEGTAVTSSRYSSSSQSVDNNQNRGERIKSHHQRHTNRHNMYYPVEERESHYEQVFRRRNDQMPNKYGEYGR</sequence>
<feature type="region of interest" description="Disordered" evidence="1">
    <location>
        <begin position="493"/>
        <end position="542"/>
    </location>
</feature>
<feature type="region of interest" description="Disordered" evidence="1">
    <location>
        <begin position="711"/>
        <end position="765"/>
    </location>
</feature>
<dbReference type="GO" id="GO:0005938">
    <property type="term" value="C:cell cortex"/>
    <property type="evidence" value="ECO:0007669"/>
    <property type="project" value="TreeGrafter"/>
</dbReference>
<feature type="compositionally biased region" description="Polar residues" evidence="1">
    <location>
        <begin position="670"/>
        <end position="686"/>
    </location>
</feature>
<name>A0A0T6BF61_9SCAR</name>
<dbReference type="GO" id="GO:0045197">
    <property type="term" value="P:establishment or maintenance of epithelial cell apical/basal polarity"/>
    <property type="evidence" value="ECO:0007669"/>
    <property type="project" value="TreeGrafter"/>
</dbReference>
<accession>A0A0T6BF61</accession>
<dbReference type="InterPro" id="IPR036034">
    <property type="entry name" value="PDZ_sf"/>
</dbReference>
<dbReference type="InterPro" id="IPR052213">
    <property type="entry name" value="PAR3"/>
</dbReference>
<comment type="caution">
    <text evidence="3">The sequence shown here is derived from an EMBL/GenBank/DDBJ whole genome shotgun (WGS) entry which is preliminary data.</text>
</comment>
<feature type="region of interest" description="Disordered" evidence="1">
    <location>
        <begin position="644"/>
        <end position="686"/>
    </location>
</feature>
<evidence type="ECO:0000313" key="4">
    <source>
        <dbReference type="Proteomes" id="UP000051574"/>
    </source>
</evidence>
<feature type="domain" description="PDZ" evidence="2">
    <location>
        <begin position="214"/>
        <end position="299"/>
    </location>
</feature>
<dbReference type="PANTHER" id="PTHR16484:SF17">
    <property type="entry name" value="BAZOOKA, ISOFORM B"/>
    <property type="match status" value="1"/>
</dbReference>
<dbReference type="PANTHER" id="PTHR16484">
    <property type="entry name" value="PARTITIONING DEFECTIVE 3 RELATED"/>
    <property type="match status" value="1"/>
</dbReference>
<feature type="region of interest" description="Disordered" evidence="1">
    <location>
        <begin position="966"/>
        <end position="997"/>
    </location>
</feature>
<dbReference type="CDD" id="cd23059">
    <property type="entry name" value="PDZ3_Par3-like"/>
    <property type="match status" value="1"/>
</dbReference>
<feature type="domain" description="PDZ" evidence="2">
    <location>
        <begin position="54"/>
        <end position="126"/>
    </location>
</feature>
<feature type="region of interest" description="Disordered" evidence="1">
    <location>
        <begin position="334"/>
        <end position="356"/>
    </location>
</feature>
<gene>
    <name evidence="3" type="ORF">AMK59_1345</name>
</gene>
<dbReference type="GO" id="GO:0005912">
    <property type="term" value="C:adherens junction"/>
    <property type="evidence" value="ECO:0007669"/>
    <property type="project" value="TreeGrafter"/>
</dbReference>
<dbReference type="GO" id="GO:0000226">
    <property type="term" value="P:microtubule cytoskeleton organization"/>
    <property type="evidence" value="ECO:0007669"/>
    <property type="project" value="TreeGrafter"/>
</dbReference>
<feature type="domain" description="PDZ" evidence="2">
    <location>
        <begin position="402"/>
        <end position="475"/>
    </location>
</feature>
<dbReference type="Proteomes" id="UP000051574">
    <property type="component" value="Unassembled WGS sequence"/>
</dbReference>
<protein>
    <submittedName>
        <fullName evidence="3">PDZ domain-containing protein</fullName>
    </submittedName>
</protein>
<feature type="compositionally biased region" description="Basic and acidic residues" evidence="1">
    <location>
        <begin position="713"/>
        <end position="725"/>
    </location>
</feature>
<dbReference type="GO" id="GO:0008104">
    <property type="term" value="P:intracellular protein localization"/>
    <property type="evidence" value="ECO:0007669"/>
    <property type="project" value="TreeGrafter"/>
</dbReference>